<keyword evidence="3" id="KW-1185">Reference proteome</keyword>
<feature type="compositionally biased region" description="Basic and acidic residues" evidence="1">
    <location>
        <begin position="140"/>
        <end position="158"/>
    </location>
</feature>
<gene>
    <name evidence="2" type="ORF">Cni_G15467</name>
</gene>
<dbReference type="AlphaFoldDB" id="A0AAQ3QEX0"/>
<feature type="region of interest" description="Disordered" evidence="1">
    <location>
        <begin position="1"/>
        <end position="46"/>
    </location>
</feature>
<dbReference type="EMBL" id="CP136894">
    <property type="protein sequence ID" value="WOL06733.1"/>
    <property type="molecule type" value="Genomic_DNA"/>
</dbReference>
<feature type="region of interest" description="Disordered" evidence="1">
    <location>
        <begin position="186"/>
        <end position="209"/>
    </location>
</feature>
<name>A0AAQ3QEX0_9LILI</name>
<evidence type="ECO:0000313" key="3">
    <source>
        <dbReference type="Proteomes" id="UP001327560"/>
    </source>
</evidence>
<sequence length="209" mass="22206">MGCGGSKEDVATGNTVTRRSILQRASSITKRKPTSSDVDDATSKTKLVNDQANGAVVEKAPVTDGKANLASANDSSDEYYSSRREMESLEAAVAASEGTAEYFSPLEDVADANMVGGGDHEEKTKSEGVREVEIIEAKKDVIAASPETKEEKEKVENGDKEDDGESLGNLSVDFKEAISIIEEAEAEVANSEKKEEGESKINVSQSSAH</sequence>
<evidence type="ECO:0000313" key="2">
    <source>
        <dbReference type="EMBL" id="WOL06733.1"/>
    </source>
</evidence>
<organism evidence="2 3">
    <name type="scientific">Canna indica</name>
    <name type="common">Indian-shot</name>
    <dbReference type="NCBI Taxonomy" id="4628"/>
    <lineage>
        <taxon>Eukaryota</taxon>
        <taxon>Viridiplantae</taxon>
        <taxon>Streptophyta</taxon>
        <taxon>Embryophyta</taxon>
        <taxon>Tracheophyta</taxon>
        <taxon>Spermatophyta</taxon>
        <taxon>Magnoliopsida</taxon>
        <taxon>Liliopsida</taxon>
        <taxon>Zingiberales</taxon>
        <taxon>Cannaceae</taxon>
        <taxon>Canna</taxon>
    </lineage>
</organism>
<reference evidence="2 3" key="1">
    <citation type="submission" date="2023-10" db="EMBL/GenBank/DDBJ databases">
        <title>Chromosome-scale genome assembly provides insights into flower coloration mechanisms of Canna indica.</title>
        <authorList>
            <person name="Li C."/>
        </authorList>
    </citation>
    <scope>NUCLEOTIDE SEQUENCE [LARGE SCALE GENOMIC DNA]</scope>
    <source>
        <tissue evidence="2">Flower</tissue>
    </source>
</reference>
<accession>A0AAQ3QEX0</accession>
<feature type="region of interest" description="Disordered" evidence="1">
    <location>
        <begin position="140"/>
        <end position="171"/>
    </location>
</feature>
<evidence type="ECO:0000256" key="1">
    <source>
        <dbReference type="SAM" id="MobiDB-lite"/>
    </source>
</evidence>
<feature type="compositionally biased region" description="Basic and acidic residues" evidence="1">
    <location>
        <begin position="1"/>
        <end position="10"/>
    </location>
</feature>
<feature type="compositionally biased region" description="Polar residues" evidence="1">
    <location>
        <begin position="12"/>
        <end position="28"/>
    </location>
</feature>
<dbReference type="Proteomes" id="UP001327560">
    <property type="component" value="Chromosome 5"/>
</dbReference>
<proteinExistence type="predicted"/>
<protein>
    <submittedName>
        <fullName evidence="2">Uncharacterized protein</fullName>
    </submittedName>
</protein>
<feature type="compositionally biased region" description="Basic and acidic residues" evidence="1">
    <location>
        <begin position="190"/>
        <end position="199"/>
    </location>
</feature>